<dbReference type="AlphaFoldDB" id="A0AAW6CGC7"/>
<dbReference type="Proteomes" id="UP001211173">
    <property type="component" value="Unassembled WGS sequence"/>
</dbReference>
<organism evidence="1 2">
    <name type="scientific">Flavonifractor plautii</name>
    <name type="common">Fusobacterium plautii</name>
    <dbReference type="NCBI Taxonomy" id="292800"/>
    <lineage>
        <taxon>Bacteria</taxon>
        <taxon>Bacillati</taxon>
        <taxon>Bacillota</taxon>
        <taxon>Clostridia</taxon>
        <taxon>Eubacteriales</taxon>
        <taxon>Oscillospiraceae</taxon>
        <taxon>Flavonifractor</taxon>
    </lineage>
</organism>
<dbReference type="RefSeq" id="WP_195324932.1">
    <property type="nucleotide sequence ID" value="NZ_JADMVZ010000006.1"/>
</dbReference>
<proteinExistence type="predicted"/>
<protein>
    <submittedName>
        <fullName evidence="1">Uncharacterized protein</fullName>
    </submittedName>
</protein>
<comment type="caution">
    <text evidence="1">The sequence shown here is derived from an EMBL/GenBank/DDBJ whole genome shotgun (WGS) entry which is preliminary data.</text>
</comment>
<evidence type="ECO:0000313" key="1">
    <source>
        <dbReference type="EMBL" id="MDB7932155.1"/>
    </source>
</evidence>
<reference evidence="1" key="1">
    <citation type="submission" date="2023-01" db="EMBL/GenBank/DDBJ databases">
        <title>Human gut microbiome strain richness.</title>
        <authorList>
            <person name="Chen-Liaw A."/>
        </authorList>
    </citation>
    <scope>NUCLEOTIDE SEQUENCE</scope>
    <source>
        <strain evidence="1">1001287st1_F4_1001285I_161205</strain>
    </source>
</reference>
<evidence type="ECO:0000313" key="2">
    <source>
        <dbReference type="Proteomes" id="UP001211173"/>
    </source>
</evidence>
<sequence length="75" mass="9116">MRYMEIRDKRYTEAQLKAMPEEQYNSTKFTFYVVYRHKELETCLSGTFTIEGLRKKLRDTKGIYDKPQREENVNV</sequence>
<gene>
    <name evidence="1" type="ORF">PNE06_03600</name>
</gene>
<dbReference type="EMBL" id="JAQLWV010000004">
    <property type="protein sequence ID" value="MDB7932155.1"/>
    <property type="molecule type" value="Genomic_DNA"/>
</dbReference>
<name>A0AAW6CGC7_FLAPL</name>
<accession>A0AAW6CGC7</accession>